<dbReference type="KEGG" id="vvu:VV2_0423"/>
<evidence type="ECO:0000313" key="1">
    <source>
        <dbReference type="EMBL" id="AAO07377.1"/>
    </source>
</evidence>
<gene>
    <name evidence="1" type="ordered locus">VV2_0423</name>
</gene>
<accession>A0A3Q0KY29</accession>
<protein>
    <submittedName>
        <fullName evidence="1">Uncharacterized protein</fullName>
    </submittedName>
</protein>
<reference evidence="1 2" key="3">
    <citation type="journal article" date="2011" name="Mol. Syst. Biol.">
        <title>Integrative genome-scale metabolic analysis of Vibrio vulnificus for drug targeting and discovery.</title>
        <authorList>
            <person name="Kim H.U."/>
            <person name="Kim S.Y."/>
            <person name="Jeong H."/>
            <person name="Kim T.Y."/>
            <person name="Kim J.J."/>
            <person name="Choy H.E."/>
            <person name="Yi K.Y."/>
            <person name="Rhee J.H."/>
            <person name="Lee S.Y."/>
        </authorList>
    </citation>
    <scope>NUCLEOTIDE SEQUENCE [LARGE SCALE GENOMIC DNA]</scope>
    <source>
        <strain evidence="1 2">CMCP6</strain>
    </source>
</reference>
<evidence type="ECO:0000313" key="2">
    <source>
        <dbReference type="Proteomes" id="UP000002275"/>
    </source>
</evidence>
<dbReference type="AlphaFoldDB" id="A0A3Q0KY29"/>
<reference evidence="1 2" key="2">
    <citation type="journal article" date="2003" name="Infect. Immun.">
        <title>Characterization and pathogenic significance of Vibrio vulnificus antigens preferentially expressed in septicemic patients.</title>
        <authorList>
            <person name="Kim Y.R."/>
            <person name="Lee S.E."/>
            <person name="Kim C.M."/>
            <person name="Kim S.Y."/>
            <person name="Shin E.K."/>
            <person name="Shin D.H."/>
            <person name="Chung S.S."/>
            <person name="Choy H.E."/>
            <person name="Progulske-Fox A."/>
            <person name="Hillman J.D."/>
            <person name="Handfield M."/>
            <person name="Rhee J.H."/>
        </authorList>
    </citation>
    <scope>NUCLEOTIDE SEQUENCE [LARGE SCALE GENOMIC DNA]</scope>
    <source>
        <strain evidence="1 2">CMCP6</strain>
    </source>
</reference>
<sequence>MGNGLTKELNPNSAKQFGAVETLNFERKTVNLKELHDADAIVIIIKDLQPL</sequence>
<organism evidence="1 2">
    <name type="scientific">Vibrio vulnificus (strain CMCP6)</name>
    <dbReference type="NCBI Taxonomy" id="216895"/>
    <lineage>
        <taxon>Bacteria</taxon>
        <taxon>Pseudomonadati</taxon>
        <taxon>Pseudomonadota</taxon>
        <taxon>Gammaproteobacteria</taxon>
        <taxon>Vibrionales</taxon>
        <taxon>Vibrionaceae</taxon>
        <taxon>Vibrio</taxon>
    </lineage>
</organism>
<dbReference type="RefSeq" id="WP_011081377.1">
    <property type="nucleotide sequence ID" value="NC_004460.2"/>
</dbReference>
<proteinExistence type="predicted"/>
<name>A0A3Q0KY29_VIBVU</name>
<dbReference type="EMBL" id="AE016796">
    <property type="protein sequence ID" value="AAO07377.1"/>
    <property type="molecule type" value="Genomic_DNA"/>
</dbReference>
<dbReference type="Proteomes" id="UP000002275">
    <property type="component" value="Chromosome II"/>
</dbReference>
<reference evidence="2" key="1">
    <citation type="submission" date="2002-12" db="EMBL/GenBank/DDBJ databases">
        <title>Complete genome sequence of Vibrio vulnificus CMCP6.</title>
        <authorList>
            <person name="Rhee J.H."/>
            <person name="Kim S.Y."/>
            <person name="Chung S.S."/>
            <person name="Kim J.J."/>
            <person name="Moon Y.H."/>
            <person name="Jeong H."/>
            <person name="Choy H.E."/>
        </authorList>
    </citation>
    <scope>NUCLEOTIDE SEQUENCE [LARGE SCALE GENOMIC DNA]</scope>
    <source>
        <strain evidence="2">CMCP6</strain>
    </source>
</reference>